<evidence type="ECO:0000256" key="2">
    <source>
        <dbReference type="RuleBase" id="RU004395"/>
    </source>
</evidence>
<gene>
    <name evidence="1" type="primary">ispF</name>
    <name evidence="4" type="ORF">BXT84_02165</name>
</gene>
<dbReference type="SUPFAM" id="SSF69765">
    <property type="entry name" value="IpsF-like"/>
    <property type="match status" value="1"/>
</dbReference>
<name>A0ABM6RNL0_9FIRM</name>
<comment type="caution">
    <text evidence="1">Lacks conserved residue(s) required for the propagation of feature annotation.</text>
</comment>
<protein>
    <recommendedName>
        <fullName evidence="1 2">2-C-methyl-D-erythritol 2,4-cyclodiphosphate synthase</fullName>
        <shortName evidence="1">MECDP-synthase</shortName>
        <shortName evidence="1">MECPP-synthase</shortName>
        <shortName evidence="1">MECPS</shortName>
        <ecNumber evidence="1 2">4.6.1.12</ecNumber>
    </recommendedName>
</protein>
<evidence type="ECO:0000256" key="1">
    <source>
        <dbReference type="HAMAP-Rule" id="MF_00107"/>
    </source>
</evidence>
<keyword evidence="1 2" id="KW-0456">Lyase</keyword>
<dbReference type="HAMAP" id="MF_00107">
    <property type="entry name" value="IspF"/>
    <property type="match status" value="1"/>
</dbReference>
<feature type="site" description="Transition state stabilizer" evidence="1">
    <location>
        <position position="38"/>
    </location>
</feature>
<dbReference type="EMBL" id="CP019454">
    <property type="protein sequence ID" value="AUW92900.1"/>
    <property type="molecule type" value="Genomic_DNA"/>
</dbReference>
<sequence length="160" mass="17099">MGNSTRIGQGIDVHPLVEGRPLIVGGVGIPYDRGLEGDTDGDVLTHALMDAILGALALGDLGTYFKSDDPRVQGASSLTLLQQVVVMMKHHGYQLVSADMTIVAQKPKMAPYILPMRENLSRVCECDLDRMSVKATTTDHLGALGREEGIMALCVVLLGI</sequence>
<evidence type="ECO:0000313" key="5">
    <source>
        <dbReference type="Proteomes" id="UP000325292"/>
    </source>
</evidence>
<comment type="cofactor">
    <cofactor evidence="1">
        <name>a divalent metal cation</name>
        <dbReference type="ChEBI" id="CHEBI:60240"/>
    </cofactor>
    <text evidence="1">Binds 1 divalent metal cation per subunit.</text>
</comment>
<feature type="site" description="Transition state stabilizer" evidence="1">
    <location>
        <position position="137"/>
    </location>
</feature>
<dbReference type="Gene3D" id="3.30.1330.50">
    <property type="entry name" value="2-C-methyl-D-erythritol 2,4-cyclodiphosphate synthase"/>
    <property type="match status" value="1"/>
</dbReference>
<keyword evidence="5" id="KW-1185">Reference proteome</keyword>
<dbReference type="NCBIfam" id="TIGR00151">
    <property type="entry name" value="ispF"/>
    <property type="match status" value="1"/>
</dbReference>
<comment type="similarity">
    <text evidence="1 2">Belongs to the IspF family.</text>
</comment>
<evidence type="ECO:0000313" key="4">
    <source>
        <dbReference type="EMBL" id="AUW92900.1"/>
    </source>
</evidence>
<feature type="binding site" evidence="1">
    <location>
        <position position="146"/>
    </location>
    <ligand>
        <name>4-CDP-2-C-methyl-D-erythritol 2-phosphate</name>
        <dbReference type="ChEBI" id="CHEBI:57919"/>
    </ligand>
</feature>
<feature type="binding site" evidence="1">
    <location>
        <begin position="12"/>
        <end position="14"/>
    </location>
    <ligand>
        <name>4-CDP-2-C-methyl-D-erythritol 2-phosphate</name>
        <dbReference type="ChEBI" id="CHEBI:57919"/>
    </ligand>
</feature>
<dbReference type="InterPro" id="IPR003526">
    <property type="entry name" value="MECDP_synthase"/>
</dbReference>
<comment type="subunit">
    <text evidence="1">Homotrimer.</text>
</comment>
<comment type="function">
    <text evidence="1">Involved in the biosynthesis of isopentenyl diphosphate (IPP) and dimethylallyl diphosphate (DMAPP), two major building blocks of isoprenoid compounds. Catalyzes the conversion of 4-diphosphocytidyl-2-C-methyl-D-erythritol 2-phosphate (CDP-ME2P) to 2-C-methyl-D-erythritol 2,4-cyclodiphosphate (ME-CPP) with a corresponding release of cytidine 5-monophosphate (CMP).</text>
</comment>
<dbReference type="CDD" id="cd00554">
    <property type="entry name" value="MECDP_synthase"/>
    <property type="match status" value="1"/>
</dbReference>
<accession>A0ABM6RNL0</accession>
<feature type="binding site" evidence="1">
    <location>
        <position position="14"/>
    </location>
    <ligand>
        <name>a divalent metal cation</name>
        <dbReference type="ChEBI" id="CHEBI:60240"/>
    </ligand>
</feature>
<reference evidence="4 5" key="1">
    <citation type="journal article" date="2019" name="Sci. Rep.">
        <title>Sulfobacillus thermotolerans: new insights into resistance and metabolic capacities of acidophilic chemolithotrophs.</title>
        <authorList>
            <person name="Panyushkina A.E."/>
            <person name="Babenko V.V."/>
            <person name="Nikitina A.S."/>
            <person name="Selezneva O.V."/>
            <person name="Tsaplina I.A."/>
            <person name="Letarova M.A."/>
            <person name="Kostryukova E.S."/>
            <person name="Letarov A.V."/>
        </authorList>
    </citation>
    <scope>NUCLEOTIDE SEQUENCE [LARGE SCALE GENOMIC DNA]</scope>
    <source>
        <strain evidence="4 5">Kr1</strain>
    </source>
</reference>
<comment type="pathway">
    <text evidence="1">Isoprenoid biosynthesis; isopentenyl diphosphate biosynthesis via DXP pathway; isopentenyl diphosphate from 1-deoxy-D-xylulose 5-phosphate: step 4/6.</text>
</comment>
<dbReference type="PANTHER" id="PTHR43181">
    <property type="entry name" value="2-C-METHYL-D-ERYTHRITOL 2,4-CYCLODIPHOSPHATE SYNTHASE, CHLOROPLASTIC"/>
    <property type="match status" value="1"/>
</dbReference>
<feature type="domain" description="2-C-methyl-D-erythritol 2,4-cyclodiphosphate synthase" evidence="3">
    <location>
        <begin position="6"/>
        <end position="158"/>
    </location>
</feature>
<feature type="binding site" evidence="1">
    <location>
        <begin position="136"/>
        <end position="139"/>
    </location>
    <ligand>
        <name>4-CDP-2-C-methyl-D-erythritol 2-phosphate</name>
        <dbReference type="ChEBI" id="CHEBI:57919"/>
    </ligand>
</feature>
<feature type="binding site" evidence="1">
    <location>
        <begin position="60"/>
        <end position="62"/>
    </location>
    <ligand>
        <name>4-CDP-2-C-methyl-D-erythritol 2-phosphate</name>
        <dbReference type="ChEBI" id="CHEBI:57919"/>
    </ligand>
</feature>
<evidence type="ECO:0000259" key="3">
    <source>
        <dbReference type="Pfam" id="PF02542"/>
    </source>
</evidence>
<dbReference type="PANTHER" id="PTHR43181:SF1">
    <property type="entry name" value="2-C-METHYL-D-ERYTHRITOL 2,4-CYCLODIPHOSPHATE SYNTHASE, CHLOROPLASTIC"/>
    <property type="match status" value="1"/>
</dbReference>
<organism evidence="4 5">
    <name type="scientific">Sulfobacillus thermotolerans</name>
    <dbReference type="NCBI Taxonomy" id="338644"/>
    <lineage>
        <taxon>Bacteria</taxon>
        <taxon>Bacillati</taxon>
        <taxon>Bacillota</taxon>
        <taxon>Clostridia</taxon>
        <taxon>Eubacteriales</taxon>
        <taxon>Clostridiales Family XVII. Incertae Sedis</taxon>
        <taxon>Sulfobacillus</taxon>
    </lineage>
</organism>
<dbReference type="EC" id="4.6.1.12" evidence="1 2"/>
<proteinExistence type="inferred from homology"/>
<comment type="catalytic activity">
    <reaction evidence="1 2">
        <text>4-CDP-2-C-methyl-D-erythritol 2-phosphate = 2-C-methyl-D-erythritol 2,4-cyclic diphosphate + CMP</text>
        <dbReference type="Rhea" id="RHEA:23864"/>
        <dbReference type="ChEBI" id="CHEBI:57919"/>
        <dbReference type="ChEBI" id="CHEBI:58483"/>
        <dbReference type="ChEBI" id="CHEBI:60377"/>
        <dbReference type="EC" id="4.6.1.12"/>
    </reaction>
</comment>
<dbReference type="Proteomes" id="UP000325292">
    <property type="component" value="Chromosome"/>
</dbReference>
<keyword evidence="1 2" id="KW-0414">Isoprene biosynthesis</keyword>
<feature type="binding site" evidence="1">
    <location>
        <begin position="104"/>
        <end position="110"/>
    </location>
    <ligand>
        <name>4-CDP-2-C-methyl-D-erythritol 2-phosphate</name>
        <dbReference type="ChEBI" id="CHEBI:57919"/>
    </ligand>
</feature>
<feature type="binding site" evidence="1">
    <location>
        <position position="46"/>
    </location>
    <ligand>
        <name>a divalent metal cation</name>
        <dbReference type="ChEBI" id="CHEBI:60240"/>
    </ligand>
</feature>
<dbReference type="Pfam" id="PF02542">
    <property type="entry name" value="YgbB"/>
    <property type="match status" value="1"/>
</dbReference>
<keyword evidence="1" id="KW-0479">Metal-binding</keyword>
<dbReference type="InterPro" id="IPR036571">
    <property type="entry name" value="MECDP_synthase_sf"/>
</dbReference>
<feature type="binding site" evidence="1">
    <location>
        <position position="12"/>
    </location>
    <ligand>
        <name>a divalent metal cation</name>
        <dbReference type="ChEBI" id="CHEBI:60240"/>
    </ligand>
</feature>